<gene>
    <name evidence="3" type="primary">LOC117646903</name>
</gene>
<evidence type="ECO:0000259" key="1">
    <source>
        <dbReference type="PROSITE" id="PS50181"/>
    </source>
</evidence>
<dbReference type="Gene3D" id="3.80.10.10">
    <property type="entry name" value="Ribonuclease Inhibitor"/>
    <property type="match status" value="1"/>
</dbReference>
<dbReference type="SUPFAM" id="SSF52047">
    <property type="entry name" value="RNI-like"/>
    <property type="match status" value="1"/>
</dbReference>
<evidence type="ECO:0000313" key="3">
    <source>
        <dbReference type="RefSeq" id="XP_034244113.1"/>
    </source>
</evidence>
<dbReference type="InterPro" id="IPR032675">
    <property type="entry name" value="LRR_dom_sf"/>
</dbReference>
<dbReference type="SMART" id="SM00256">
    <property type="entry name" value="FBOX"/>
    <property type="match status" value="1"/>
</dbReference>
<organism evidence="3">
    <name type="scientific">Thrips palmi</name>
    <name type="common">Melon thrips</name>
    <dbReference type="NCBI Taxonomy" id="161013"/>
    <lineage>
        <taxon>Eukaryota</taxon>
        <taxon>Metazoa</taxon>
        <taxon>Ecdysozoa</taxon>
        <taxon>Arthropoda</taxon>
        <taxon>Hexapoda</taxon>
        <taxon>Insecta</taxon>
        <taxon>Pterygota</taxon>
        <taxon>Neoptera</taxon>
        <taxon>Paraneoptera</taxon>
        <taxon>Thysanoptera</taxon>
        <taxon>Terebrantia</taxon>
        <taxon>Thripoidea</taxon>
        <taxon>Thripidae</taxon>
        <taxon>Thrips</taxon>
    </lineage>
</organism>
<name>A0A6P8YVI2_THRPL</name>
<feature type="domain" description="F-box" evidence="1">
    <location>
        <begin position="3"/>
        <end position="49"/>
    </location>
</feature>
<dbReference type="RefSeq" id="XP_034244113.1">
    <property type="nucleotide sequence ID" value="XM_034388222.1"/>
</dbReference>
<dbReference type="AlphaFoldDB" id="A0A6P8YVI2"/>
<proteinExistence type="predicted"/>
<dbReference type="PROSITE" id="PS50181">
    <property type="entry name" value="FBOX"/>
    <property type="match status" value="1"/>
</dbReference>
<dbReference type="GeneID" id="117646903"/>
<dbReference type="Pfam" id="PF12937">
    <property type="entry name" value="F-box-like"/>
    <property type="match status" value="1"/>
</dbReference>
<keyword evidence="2" id="KW-1185">Reference proteome</keyword>
<sequence>MEKFELLSLPDEALLAVLAHLPPRELFNCRVACTRLRDLCMHRRLWQAATVWEKGVLRAALNLAPCLGEISPVFLGEVAYLVQGTTCVVNKLDLIVESESDAALATVIILKLSAVGGAENLSLQVRCSPSTPTLPTLLRTILHLSGIQKLFFARCFYEDEPLPTLLCDSELSSSLTKLTYCSRFAGPFLHQLLRTHAATLEVVQIYRARDFPVSSLATMPRLRALTCHLISDLVQLADLPNLETFNAFLFRYQSETFEDFPPGAMQFLRKAPHLRAVKFQSLVKNIGPALSALAESASAPQIESIAGVAGAAEHLKLWAPLLRNFTSLRSLSLDCVPPKVLLKAIDPSSLPSLTELTLEKARAACVHSWVHDPAVQDVLSRNPGLHVRQFGIQDVQDCKCAWCYWGCHSLLKGHTAFSSHSKRTGCPIDCFQVASCSGPSALAS</sequence>
<evidence type="ECO:0000313" key="2">
    <source>
        <dbReference type="Proteomes" id="UP000515158"/>
    </source>
</evidence>
<dbReference type="SUPFAM" id="SSF81383">
    <property type="entry name" value="F-box domain"/>
    <property type="match status" value="1"/>
</dbReference>
<dbReference type="InParanoid" id="A0A6P8YVI2"/>
<dbReference type="InterPro" id="IPR036047">
    <property type="entry name" value="F-box-like_dom_sf"/>
</dbReference>
<dbReference type="InterPro" id="IPR001810">
    <property type="entry name" value="F-box_dom"/>
</dbReference>
<dbReference type="Proteomes" id="UP000515158">
    <property type="component" value="Unplaced"/>
</dbReference>
<accession>A0A6P8YVI2</accession>
<dbReference type="KEGG" id="tpal:117646903"/>
<protein>
    <submittedName>
        <fullName evidence="3">Uncharacterized protein LOC117646903</fullName>
    </submittedName>
</protein>
<reference evidence="3" key="1">
    <citation type="submission" date="2025-08" db="UniProtKB">
        <authorList>
            <consortium name="RefSeq"/>
        </authorList>
    </citation>
    <scope>IDENTIFICATION</scope>
    <source>
        <tissue evidence="3">Total insect</tissue>
    </source>
</reference>
<dbReference type="OrthoDB" id="8246423at2759"/>